<dbReference type="Proteomes" id="UP000070539">
    <property type="component" value="Unassembled WGS sequence"/>
</dbReference>
<evidence type="ECO:0000313" key="2">
    <source>
        <dbReference type="Proteomes" id="UP000070539"/>
    </source>
</evidence>
<accession>A0A136WB64</accession>
<sequence length="159" mass="18121">MSSIGVYLTFENDEALSRCLACIRPLADAIILFDQREGETELRALRTRQLLGRLVGKEIDDEGFQLLFTCVEEETPSLEVCMRLGEYFYKRHAWKQTIFWFENALRIDGGESSFVCLRLGTSYGEIGQWEAAATYMKLAEIFGNGGLERLGQSDRDLDD</sequence>
<name>A0A136WB64_9FIRM</name>
<dbReference type="RefSeq" id="WP_066090679.1">
    <property type="nucleotide sequence ID" value="NZ_LRVM01000015.1"/>
</dbReference>
<dbReference type="SUPFAM" id="SSF48452">
    <property type="entry name" value="TPR-like"/>
    <property type="match status" value="1"/>
</dbReference>
<gene>
    <name evidence="1" type="ORF">CLNEO_28250</name>
</gene>
<organism evidence="1 2">
    <name type="scientific">Anaerotignum neopropionicum</name>
    <dbReference type="NCBI Taxonomy" id="36847"/>
    <lineage>
        <taxon>Bacteria</taxon>
        <taxon>Bacillati</taxon>
        <taxon>Bacillota</taxon>
        <taxon>Clostridia</taxon>
        <taxon>Lachnospirales</taxon>
        <taxon>Anaerotignaceae</taxon>
        <taxon>Anaerotignum</taxon>
    </lineage>
</organism>
<comment type="caution">
    <text evidence="1">The sequence shown here is derived from an EMBL/GenBank/DDBJ whole genome shotgun (WGS) entry which is preliminary data.</text>
</comment>
<reference evidence="1 2" key="1">
    <citation type="submission" date="2016-01" db="EMBL/GenBank/DDBJ databases">
        <title>Genome sequence of Clostridium neopropionicum X4, DSM-3847.</title>
        <authorList>
            <person name="Poehlein A."/>
            <person name="Beck M.H."/>
            <person name="Bengelsdorf F.R."/>
            <person name="Daniel R."/>
            <person name="Duerre P."/>
        </authorList>
    </citation>
    <scope>NUCLEOTIDE SEQUENCE [LARGE SCALE GENOMIC DNA]</scope>
    <source>
        <strain evidence="1 2">DSM-3847</strain>
    </source>
</reference>
<keyword evidence="2" id="KW-1185">Reference proteome</keyword>
<protein>
    <recommendedName>
        <fullName evidence="3">Tetratricopeptide repeat protein</fullName>
    </recommendedName>
</protein>
<proteinExistence type="predicted"/>
<evidence type="ECO:0000313" key="1">
    <source>
        <dbReference type="EMBL" id="KXL51758.1"/>
    </source>
</evidence>
<dbReference type="EMBL" id="LRVM01000015">
    <property type="protein sequence ID" value="KXL51758.1"/>
    <property type="molecule type" value="Genomic_DNA"/>
</dbReference>
<dbReference type="Gene3D" id="1.25.40.10">
    <property type="entry name" value="Tetratricopeptide repeat domain"/>
    <property type="match status" value="1"/>
</dbReference>
<dbReference type="InterPro" id="IPR011990">
    <property type="entry name" value="TPR-like_helical_dom_sf"/>
</dbReference>
<dbReference type="AlphaFoldDB" id="A0A136WB64"/>
<evidence type="ECO:0008006" key="3">
    <source>
        <dbReference type="Google" id="ProtNLM"/>
    </source>
</evidence>
<dbReference type="OrthoDB" id="9815923at2"/>